<organism evidence="2 3">
    <name type="scientific">Phytophthora fragariaefolia</name>
    <dbReference type="NCBI Taxonomy" id="1490495"/>
    <lineage>
        <taxon>Eukaryota</taxon>
        <taxon>Sar</taxon>
        <taxon>Stramenopiles</taxon>
        <taxon>Oomycota</taxon>
        <taxon>Peronosporomycetes</taxon>
        <taxon>Peronosporales</taxon>
        <taxon>Peronosporaceae</taxon>
        <taxon>Phytophthora</taxon>
    </lineage>
</organism>
<accession>A0A9W6UCT0</accession>
<feature type="compositionally biased region" description="Polar residues" evidence="1">
    <location>
        <begin position="129"/>
        <end position="144"/>
    </location>
</feature>
<dbReference type="AlphaFoldDB" id="A0A9W6UCT0"/>
<protein>
    <submittedName>
        <fullName evidence="2">Unnamed protein product</fullName>
    </submittedName>
</protein>
<sequence length="167" mass="18661">MPKKVTTQALQDITLLPKMISSCPNGATLEKLISPPETKFQVDIQTSTRVHLERPPHILNNEQPKYPVCPRSFGPMHQAPGMCQVRHAADHDASPSDDLSSLWSQKSRSLDRANRSQYPDPTAVINDECTATKSSTWRSSIQESSHSEKAHLFRAEETAEDPDTKKD</sequence>
<evidence type="ECO:0000256" key="1">
    <source>
        <dbReference type="SAM" id="MobiDB-lite"/>
    </source>
</evidence>
<evidence type="ECO:0000313" key="2">
    <source>
        <dbReference type="EMBL" id="GMF30568.1"/>
    </source>
</evidence>
<keyword evidence="3" id="KW-1185">Reference proteome</keyword>
<dbReference type="Proteomes" id="UP001165121">
    <property type="component" value="Unassembled WGS sequence"/>
</dbReference>
<feature type="region of interest" description="Disordered" evidence="1">
    <location>
        <begin position="84"/>
        <end position="167"/>
    </location>
</feature>
<comment type="caution">
    <text evidence="2">The sequence shown here is derived from an EMBL/GenBank/DDBJ whole genome shotgun (WGS) entry which is preliminary data.</text>
</comment>
<feature type="compositionally biased region" description="Basic and acidic residues" evidence="1">
    <location>
        <begin position="145"/>
        <end position="167"/>
    </location>
</feature>
<proteinExistence type="predicted"/>
<dbReference type="EMBL" id="BSXT01000587">
    <property type="protein sequence ID" value="GMF30568.1"/>
    <property type="molecule type" value="Genomic_DNA"/>
</dbReference>
<evidence type="ECO:0000313" key="3">
    <source>
        <dbReference type="Proteomes" id="UP001165121"/>
    </source>
</evidence>
<gene>
    <name evidence="2" type="ORF">Pfra01_000679900</name>
</gene>
<name>A0A9W6UCT0_9STRA</name>
<reference evidence="2" key="1">
    <citation type="submission" date="2023-04" db="EMBL/GenBank/DDBJ databases">
        <title>Phytophthora fragariaefolia NBRC 109709.</title>
        <authorList>
            <person name="Ichikawa N."/>
            <person name="Sato H."/>
            <person name="Tonouchi N."/>
        </authorList>
    </citation>
    <scope>NUCLEOTIDE SEQUENCE</scope>
    <source>
        <strain evidence="2">NBRC 109709</strain>
    </source>
</reference>